<dbReference type="EMBL" id="JABAFG010000021">
    <property type="protein sequence ID" value="NME29142.1"/>
    <property type="molecule type" value="Genomic_DNA"/>
</dbReference>
<gene>
    <name evidence="2" type="ORF">HF872_11010</name>
</gene>
<dbReference type="CDD" id="cd00093">
    <property type="entry name" value="HTH_XRE"/>
    <property type="match status" value="1"/>
</dbReference>
<dbReference type="Pfam" id="PF01381">
    <property type="entry name" value="HTH_3"/>
    <property type="match status" value="1"/>
</dbReference>
<organism evidence="2 3">
    <name type="scientific">Megasphaera hexanoica</name>
    <dbReference type="NCBI Taxonomy" id="1675036"/>
    <lineage>
        <taxon>Bacteria</taxon>
        <taxon>Bacillati</taxon>
        <taxon>Bacillota</taxon>
        <taxon>Negativicutes</taxon>
        <taxon>Veillonellales</taxon>
        <taxon>Veillonellaceae</taxon>
        <taxon>Megasphaera</taxon>
    </lineage>
</organism>
<dbReference type="GO" id="GO:0003677">
    <property type="term" value="F:DNA binding"/>
    <property type="evidence" value="ECO:0007669"/>
    <property type="project" value="InterPro"/>
</dbReference>
<dbReference type="Proteomes" id="UP000591071">
    <property type="component" value="Unassembled WGS sequence"/>
</dbReference>
<comment type="caution">
    <text evidence="2">The sequence shown here is derived from an EMBL/GenBank/DDBJ whole genome shotgun (WGS) entry which is preliminary data.</text>
</comment>
<evidence type="ECO:0000313" key="3">
    <source>
        <dbReference type="Proteomes" id="UP000591071"/>
    </source>
</evidence>
<dbReference type="InterPro" id="IPR010982">
    <property type="entry name" value="Lambda_DNA-bd_dom_sf"/>
</dbReference>
<sequence length="132" mass="14758">MKIGEWVRQYRKERGLSMQAFGDLCGLSRAYISILEKGINPTTNKPFSPTIQTVQKIADVTGLDLNLLDKDQSLIINAKSSDDNQNISDDDRELLALYHGLDAEDRAEIRGEIKGMLKAAKYKSKVKSDEAI</sequence>
<name>A0A848BTU6_9FIRM</name>
<dbReference type="Gene3D" id="1.10.260.40">
    <property type="entry name" value="lambda repressor-like DNA-binding domains"/>
    <property type="match status" value="1"/>
</dbReference>
<feature type="domain" description="HTH cro/C1-type" evidence="1">
    <location>
        <begin position="7"/>
        <end position="68"/>
    </location>
</feature>
<protein>
    <submittedName>
        <fullName evidence="2">Helix-turn-helix transcriptional regulator</fullName>
    </submittedName>
</protein>
<dbReference type="SMART" id="SM00530">
    <property type="entry name" value="HTH_XRE"/>
    <property type="match status" value="1"/>
</dbReference>
<dbReference type="AlphaFoldDB" id="A0A848BTU6"/>
<accession>A0A848BTU6</accession>
<dbReference type="InterPro" id="IPR001387">
    <property type="entry name" value="Cro/C1-type_HTH"/>
</dbReference>
<reference evidence="2 3" key="1">
    <citation type="submission" date="2020-04" db="EMBL/GenBank/DDBJ databases">
        <authorList>
            <person name="Hitch T.C.A."/>
            <person name="Wylensek D."/>
            <person name="Clavel T."/>
        </authorList>
    </citation>
    <scope>NUCLEOTIDE SEQUENCE [LARGE SCALE GENOMIC DNA]</scope>
    <source>
        <strain evidence="2 3">Oil-RF-744-FAT-WT-6-1</strain>
    </source>
</reference>
<dbReference type="PROSITE" id="PS50943">
    <property type="entry name" value="HTH_CROC1"/>
    <property type="match status" value="1"/>
</dbReference>
<dbReference type="SUPFAM" id="SSF47413">
    <property type="entry name" value="lambda repressor-like DNA-binding domains"/>
    <property type="match status" value="1"/>
</dbReference>
<dbReference type="RefSeq" id="WP_170087997.1">
    <property type="nucleotide sequence ID" value="NZ_JABAFG010000021.1"/>
</dbReference>
<proteinExistence type="predicted"/>
<evidence type="ECO:0000313" key="2">
    <source>
        <dbReference type="EMBL" id="NME29142.1"/>
    </source>
</evidence>
<evidence type="ECO:0000259" key="1">
    <source>
        <dbReference type="PROSITE" id="PS50943"/>
    </source>
</evidence>